<sequence>MAKITGLLMGIALLGAGCATFVPPLGGEDTYCYRIEVDRSYAASVLMFTDEEPLGV</sequence>
<evidence type="ECO:0000313" key="1">
    <source>
        <dbReference type="EMBL" id="KKM14122.1"/>
    </source>
</evidence>
<reference evidence="1" key="1">
    <citation type="journal article" date="2015" name="Nature">
        <title>Complex archaea that bridge the gap between prokaryotes and eukaryotes.</title>
        <authorList>
            <person name="Spang A."/>
            <person name="Saw J.H."/>
            <person name="Jorgensen S.L."/>
            <person name="Zaremba-Niedzwiedzka K."/>
            <person name="Martijn J."/>
            <person name="Lind A.E."/>
            <person name="van Eijk R."/>
            <person name="Schleper C."/>
            <person name="Guy L."/>
            <person name="Ettema T.J."/>
        </authorList>
    </citation>
    <scope>NUCLEOTIDE SEQUENCE</scope>
</reference>
<dbReference type="EMBL" id="LAZR01015224">
    <property type="protein sequence ID" value="KKM14122.1"/>
    <property type="molecule type" value="Genomic_DNA"/>
</dbReference>
<proteinExistence type="predicted"/>
<dbReference type="AlphaFoldDB" id="A0A0F9HG87"/>
<name>A0A0F9HG87_9ZZZZ</name>
<organism evidence="1">
    <name type="scientific">marine sediment metagenome</name>
    <dbReference type="NCBI Taxonomy" id="412755"/>
    <lineage>
        <taxon>unclassified sequences</taxon>
        <taxon>metagenomes</taxon>
        <taxon>ecological metagenomes</taxon>
    </lineage>
</organism>
<protein>
    <submittedName>
        <fullName evidence="1">Uncharacterized protein</fullName>
    </submittedName>
</protein>
<accession>A0A0F9HG87</accession>
<feature type="non-terminal residue" evidence="1">
    <location>
        <position position="56"/>
    </location>
</feature>
<comment type="caution">
    <text evidence="1">The sequence shown here is derived from an EMBL/GenBank/DDBJ whole genome shotgun (WGS) entry which is preliminary data.</text>
</comment>
<gene>
    <name evidence="1" type="ORF">LCGC14_1709410</name>
</gene>
<dbReference type="PROSITE" id="PS51257">
    <property type="entry name" value="PROKAR_LIPOPROTEIN"/>
    <property type="match status" value="1"/>
</dbReference>